<dbReference type="EMBL" id="CP063767">
    <property type="protein sequence ID" value="QOY61239.1"/>
    <property type="molecule type" value="Genomic_DNA"/>
</dbReference>
<dbReference type="RefSeq" id="WP_194372376.1">
    <property type="nucleotide sequence ID" value="NZ_CP063767.1"/>
</dbReference>
<dbReference type="Proteomes" id="UP000593735">
    <property type="component" value="Chromosome"/>
</dbReference>
<gene>
    <name evidence="1" type="ORF">INP52_03305</name>
</gene>
<dbReference type="Pfam" id="PF00702">
    <property type="entry name" value="Hydrolase"/>
    <property type="match status" value="1"/>
</dbReference>
<dbReference type="InterPro" id="IPR036412">
    <property type="entry name" value="HAD-like_sf"/>
</dbReference>
<dbReference type="GO" id="GO:0016787">
    <property type="term" value="F:hydrolase activity"/>
    <property type="evidence" value="ECO:0007669"/>
    <property type="project" value="UniProtKB-KW"/>
</dbReference>
<organism evidence="1 2">
    <name type="scientific">Thermophilibacter immobilis</name>
    <dbReference type="NCBI Taxonomy" id="2779519"/>
    <lineage>
        <taxon>Bacteria</taxon>
        <taxon>Bacillati</taxon>
        <taxon>Actinomycetota</taxon>
        <taxon>Coriobacteriia</taxon>
        <taxon>Coriobacteriales</taxon>
        <taxon>Atopobiaceae</taxon>
        <taxon>Thermophilibacter</taxon>
    </lineage>
</organism>
<keyword evidence="1" id="KW-0378">Hydrolase</keyword>
<sequence>MIRAVLFDLDDTLLSLNLAGFIARYVAGASRLLASAARVSAVSLGVPYARSFLALERAGRTDAVTNEKLFNQTFYEATGIPLSDPVIRDLIDCYEREVVPGFSDGIVRARPQRGNREAVEATWSAGLVCGLATNPTFSLACDRARMGWAGLYEEDFAAISTFSNSTRCKPCARYYQEFADRLGVRVEECLMVGNDATRDFARPDCGLRTAYVGHGRPGRAVWHGTICELAGALPDLVARLNERDARR</sequence>
<dbReference type="Gene3D" id="3.40.50.1000">
    <property type="entry name" value="HAD superfamily/HAD-like"/>
    <property type="match status" value="1"/>
</dbReference>
<name>A0A7S7M9J4_9ACTN</name>
<protein>
    <submittedName>
        <fullName evidence="1">HAD family hydrolase</fullName>
    </submittedName>
</protein>
<proteinExistence type="predicted"/>
<dbReference type="InterPro" id="IPR023214">
    <property type="entry name" value="HAD_sf"/>
</dbReference>
<keyword evidence="2" id="KW-1185">Reference proteome</keyword>
<evidence type="ECO:0000313" key="2">
    <source>
        <dbReference type="Proteomes" id="UP000593735"/>
    </source>
</evidence>
<reference evidence="1 2" key="1">
    <citation type="submission" date="2020-10" db="EMBL/GenBank/DDBJ databases">
        <title>Olsenella immobilis sp.nov., isolated from the mud in a fermentation cellar used for the production of Chinese strong-flavoured liquor.</title>
        <authorList>
            <person name="Lu L."/>
        </authorList>
    </citation>
    <scope>NUCLEOTIDE SEQUENCE [LARGE SCALE GENOMIC DNA]</scope>
    <source>
        <strain evidence="1 2">LZLJ-2</strain>
    </source>
</reference>
<dbReference type="KEGG" id="tio:INP52_03305"/>
<dbReference type="AlphaFoldDB" id="A0A7S7M9J4"/>
<dbReference type="SUPFAM" id="SSF56784">
    <property type="entry name" value="HAD-like"/>
    <property type="match status" value="1"/>
</dbReference>
<evidence type="ECO:0000313" key="1">
    <source>
        <dbReference type="EMBL" id="QOY61239.1"/>
    </source>
</evidence>
<accession>A0A7S7M9J4</accession>